<dbReference type="Proteomes" id="UP000529783">
    <property type="component" value="Unassembled WGS sequence"/>
</dbReference>
<protein>
    <recommendedName>
        <fullName evidence="3">AAA family ATPase</fullName>
    </recommendedName>
</protein>
<name>A0A7Y9JHL9_9ACTN</name>
<dbReference type="AlphaFoldDB" id="A0A7Y9JHL9"/>
<dbReference type="InterPro" id="IPR027417">
    <property type="entry name" value="P-loop_NTPase"/>
</dbReference>
<gene>
    <name evidence="1" type="ORF">BJY14_003482</name>
</gene>
<evidence type="ECO:0000313" key="1">
    <source>
        <dbReference type="EMBL" id="NYD47499.1"/>
    </source>
</evidence>
<evidence type="ECO:0008006" key="3">
    <source>
        <dbReference type="Google" id="ProtNLM"/>
    </source>
</evidence>
<keyword evidence="2" id="KW-1185">Reference proteome</keyword>
<proteinExistence type="predicted"/>
<accession>A0A7Y9JHL9</accession>
<sequence>MSMPDGPRLARFIDTMIELGITGQVFGEHGIGKTSTFFHHVRRREGTALVYVPAANLTPDDLLVNAPVRQDGELVLRQLIMGQLKPGKPFVLLIDDSLQAGATIQSQLMQIACNWTLGEHDLRALGCVGVFLTDNETLTETAALRTDPAVLDRMATLRVTAADTAWRAALSRRFRGVDLTGVFRVWASLPAELRRLLSPRTLEHVLDCALAGFPLAWGLPLVDGRRLPLAASDKKRGADQAPEILGRIAAELRRAGADVPNPAHVPDAVRRVVRAAIERRWAVLVQGPPGCGKTEVVKEVVRDELGAEPLYFSLPVTNVEDLCAPVPALDGTLDNLLSGPFLEPGDKAIVWDEYNRPKDKATFARLMEVTQEWSLAGRRIKDLRAQIALQNPPYYLGRKLLVSRNTIAQASRFTVSLEIEPDDIPANEWLISRYGGVAETVLEWWKNDIDDEGRQWMTKRTLERLIRLHGTGLPLDVGKMYLGDGDYAPVSLTALEARLARREVTGLRELAADLDVWVERLRAAGDEGSDATDIVHRVLANAELSQLRRHEEAAARLAPLLPPKLKATYLFGADPERQRFWTGVFMGGLQGG</sequence>
<dbReference type="EMBL" id="JACCBA010000001">
    <property type="protein sequence ID" value="NYD47499.1"/>
    <property type="molecule type" value="Genomic_DNA"/>
</dbReference>
<evidence type="ECO:0000313" key="2">
    <source>
        <dbReference type="Proteomes" id="UP000529783"/>
    </source>
</evidence>
<comment type="caution">
    <text evidence="1">The sequence shown here is derived from an EMBL/GenBank/DDBJ whole genome shotgun (WGS) entry which is preliminary data.</text>
</comment>
<dbReference type="Gene3D" id="3.40.50.300">
    <property type="entry name" value="P-loop containing nucleotide triphosphate hydrolases"/>
    <property type="match status" value="1"/>
</dbReference>
<reference evidence="1 2" key="1">
    <citation type="submission" date="2020-07" db="EMBL/GenBank/DDBJ databases">
        <title>Sequencing the genomes of 1000 actinobacteria strains.</title>
        <authorList>
            <person name="Klenk H.-P."/>
        </authorList>
    </citation>
    <scope>NUCLEOTIDE SEQUENCE [LARGE SCALE GENOMIC DNA]</scope>
    <source>
        <strain evidence="1 2">DSM 40398</strain>
    </source>
</reference>
<dbReference type="SUPFAM" id="SSF52540">
    <property type="entry name" value="P-loop containing nucleoside triphosphate hydrolases"/>
    <property type="match status" value="2"/>
</dbReference>
<dbReference type="RefSeq" id="WP_179844569.1">
    <property type="nucleotide sequence ID" value="NZ_JACCBA010000001.1"/>
</dbReference>
<organism evidence="1 2">
    <name type="scientific">Actinomadura luteofluorescens</name>
    <dbReference type="NCBI Taxonomy" id="46163"/>
    <lineage>
        <taxon>Bacteria</taxon>
        <taxon>Bacillati</taxon>
        <taxon>Actinomycetota</taxon>
        <taxon>Actinomycetes</taxon>
        <taxon>Streptosporangiales</taxon>
        <taxon>Thermomonosporaceae</taxon>
        <taxon>Actinomadura</taxon>
    </lineage>
</organism>